<feature type="region of interest" description="Disordered" evidence="8">
    <location>
        <begin position="1"/>
        <end position="33"/>
    </location>
</feature>
<evidence type="ECO:0000256" key="9">
    <source>
        <dbReference type="SAM" id="Phobius"/>
    </source>
</evidence>
<keyword evidence="2 11" id="KW-0723">Serine/threonine-protein kinase</keyword>
<keyword evidence="9" id="KW-0812">Transmembrane</keyword>
<dbReference type="CDD" id="cd14014">
    <property type="entry name" value="STKc_PknB_like"/>
    <property type="match status" value="1"/>
</dbReference>
<proteinExistence type="predicted"/>
<evidence type="ECO:0000256" key="5">
    <source>
        <dbReference type="ARBA" id="ARBA00022777"/>
    </source>
</evidence>
<evidence type="ECO:0000256" key="6">
    <source>
        <dbReference type="ARBA" id="ARBA00022840"/>
    </source>
</evidence>
<gene>
    <name evidence="11" type="ORF">FB458_1461</name>
</gene>
<dbReference type="SMART" id="SM00220">
    <property type="entry name" value="S_TKc"/>
    <property type="match status" value="1"/>
</dbReference>
<dbReference type="Gene3D" id="1.10.510.10">
    <property type="entry name" value="Transferase(Phosphotransferase) domain 1"/>
    <property type="match status" value="1"/>
</dbReference>
<evidence type="ECO:0000256" key="1">
    <source>
        <dbReference type="ARBA" id="ARBA00012513"/>
    </source>
</evidence>
<evidence type="ECO:0000259" key="10">
    <source>
        <dbReference type="PROSITE" id="PS50011"/>
    </source>
</evidence>
<evidence type="ECO:0000313" key="12">
    <source>
        <dbReference type="Proteomes" id="UP000317893"/>
    </source>
</evidence>
<keyword evidence="6 7" id="KW-0067">ATP-binding</keyword>
<dbReference type="PROSITE" id="PS00107">
    <property type="entry name" value="PROTEIN_KINASE_ATP"/>
    <property type="match status" value="1"/>
</dbReference>
<feature type="compositionally biased region" description="Gly residues" evidence="8">
    <location>
        <begin position="308"/>
        <end position="319"/>
    </location>
</feature>
<feature type="transmembrane region" description="Helical" evidence="9">
    <location>
        <begin position="420"/>
        <end position="441"/>
    </location>
</feature>
<dbReference type="Proteomes" id="UP000317893">
    <property type="component" value="Unassembled WGS sequence"/>
</dbReference>
<accession>A0A542DZ49</accession>
<feature type="compositionally biased region" description="Basic and acidic residues" evidence="8">
    <location>
        <begin position="361"/>
        <end position="370"/>
    </location>
</feature>
<keyword evidence="12" id="KW-1185">Reference proteome</keyword>
<keyword evidence="4 7" id="KW-0547">Nucleotide-binding</keyword>
<evidence type="ECO:0000256" key="3">
    <source>
        <dbReference type="ARBA" id="ARBA00022679"/>
    </source>
</evidence>
<dbReference type="PROSITE" id="PS00108">
    <property type="entry name" value="PROTEIN_KINASE_ST"/>
    <property type="match status" value="1"/>
</dbReference>
<evidence type="ECO:0000256" key="7">
    <source>
        <dbReference type="PROSITE-ProRule" id="PRU10141"/>
    </source>
</evidence>
<dbReference type="PROSITE" id="PS50011">
    <property type="entry name" value="PROTEIN_KINASE_DOM"/>
    <property type="match status" value="1"/>
</dbReference>
<feature type="domain" description="Protein kinase" evidence="10">
    <location>
        <begin position="29"/>
        <end position="290"/>
    </location>
</feature>
<feature type="region of interest" description="Disordered" evidence="8">
    <location>
        <begin position="300"/>
        <end position="392"/>
    </location>
</feature>
<dbReference type="PANTHER" id="PTHR43289:SF6">
    <property type="entry name" value="SERINE_THREONINE-PROTEIN KINASE NEKL-3"/>
    <property type="match status" value="1"/>
</dbReference>
<organism evidence="11 12">
    <name type="scientific">Lapillicoccus jejuensis</name>
    <dbReference type="NCBI Taxonomy" id="402171"/>
    <lineage>
        <taxon>Bacteria</taxon>
        <taxon>Bacillati</taxon>
        <taxon>Actinomycetota</taxon>
        <taxon>Actinomycetes</taxon>
        <taxon>Micrococcales</taxon>
        <taxon>Intrasporangiaceae</taxon>
        <taxon>Lapillicoccus</taxon>
    </lineage>
</organism>
<dbReference type="Pfam" id="PF00069">
    <property type="entry name" value="Pkinase"/>
    <property type="match status" value="1"/>
</dbReference>
<keyword evidence="3" id="KW-0808">Transferase</keyword>
<evidence type="ECO:0000256" key="8">
    <source>
        <dbReference type="SAM" id="MobiDB-lite"/>
    </source>
</evidence>
<dbReference type="RefSeq" id="WP_246061106.1">
    <property type="nucleotide sequence ID" value="NZ_BAAAPR010000004.1"/>
</dbReference>
<dbReference type="Gene3D" id="3.30.200.20">
    <property type="entry name" value="Phosphorylase Kinase, domain 1"/>
    <property type="match status" value="1"/>
</dbReference>
<feature type="compositionally biased region" description="Basic residues" evidence="8">
    <location>
        <begin position="1"/>
        <end position="11"/>
    </location>
</feature>
<dbReference type="GO" id="GO:0004674">
    <property type="term" value="F:protein serine/threonine kinase activity"/>
    <property type="evidence" value="ECO:0007669"/>
    <property type="project" value="UniProtKB-KW"/>
</dbReference>
<dbReference type="InterPro" id="IPR000719">
    <property type="entry name" value="Prot_kinase_dom"/>
</dbReference>
<keyword evidence="9" id="KW-0472">Membrane</keyword>
<protein>
    <recommendedName>
        <fullName evidence="1">non-specific serine/threonine protein kinase</fullName>
        <ecNumber evidence="1">2.7.11.1</ecNumber>
    </recommendedName>
</protein>
<name>A0A542DZ49_9MICO</name>
<dbReference type="EMBL" id="VFMN01000001">
    <property type="protein sequence ID" value="TQJ08373.1"/>
    <property type="molecule type" value="Genomic_DNA"/>
</dbReference>
<keyword evidence="5 11" id="KW-0418">Kinase</keyword>
<dbReference type="EC" id="2.7.11.1" evidence="1"/>
<dbReference type="InterPro" id="IPR017441">
    <property type="entry name" value="Protein_kinase_ATP_BS"/>
</dbReference>
<dbReference type="InterPro" id="IPR008271">
    <property type="entry name" value="Ser/Thr_kinase_AS"/>
</dbReference>
<dbReference type="GO" id="GO:0005524">
    <property type="term" value="F:ATP binding"/>
    <property type="evidence" value="ECO:0007669"/>
    <property type="project" value="UniProtKB-UniRule"/>
</dbReference>
<evidence type="ECO:0000313" key="11">
    <source>
        <dbReference type="EMBL" id="TQJ08373.1"/>
    </source>
</evidence>
<feature type="binding site" evidence="7">
    <location>
        <position position="58"/>
    </location>
    <ligand>
        <name>ATP</name>
        <dbReference type="ChEBI" id="CHEBI:30616"/>
    </ligand>
</feature>
<dbReference type="InterPro" id="IPR011009">
    <property type="entry name" value="Kinase-like_dom_sf"/>
</dbReference>
<reference evidence="11 12" key="1">
    <citation type="submission" date="2019-06" db="EMBL/GenBank/DDBJ databases">
        <title>Sequencing the genomes of 1000 actinobacteria strains.</title>
        <authorList>
            <person name="Klenk H.-P."/>
        </authorList>
    </citation>
    <scope>NUCLEOTIDE SEQUENCE [LARGE SCALE GENOMIC DNA]</scope>
    <source>
        <strain evidence="11 12">DSM 18607</strain>
    </source>
</reference>
<dbReference type="AlphaFoldDB" id="A0A542DZ49"/>
<dbReference type="PANTHER" id="PTHR43289">
    <property type="entry name" value="MITOGEN-ACTIVATED PROTEIN KINASE KINASE KINASE 20-RELATED"/>
    <property type="match status" value="1"/>
</dbReference>
<keyword evidence="9" id="KW-1133">Transmembrane helix</keyword>
<evidence type="ECO:0000256" key="4">
    <source>
        <dbReference type="ARBA" id="ARBA00022741"/>
    </source>
</evidence>
<comment type="caution">
    <text evidence="11">The sequence shown here is derived from an EMBL/GenBank/DDBJ whole genome shotgun (WGS) entry which is preliminary data.</text>
</comment>
<sequence length="559" mass="58209">MSPRSQHRRPGQHGPDPASASGPPDIPGMSYLEPLGSGGYADVHLYQQQSPRRSVAVKVLKGRGLTDDLRRQFVAEADTMALFGNHPHIVQVFWADTAPDGRPYLVMEYYPPPHLGERAKRKPLTVQEVLRTGVQLASAVETAHRGGVVHRDIKPANVLVDHYDQPALTDFGIAGRGGADADVADTGDIGVSVPWAPPEVLTGDSNGDVAGDVYSLAATLWHLLVGRSPFAVPGGDNTQTGLTTRIKRSEVPRTGRADVPLSLERVLARGMAKDRRLRPASALAFARELTAVEQELRLPPTPVRVRDAGGGTVLEGPGAGPEDRTSVKAPSRVQAQPPTPATPYGAPAAPPAAPVGPAGEVEERTVRRSDGPSGTAAPGRAAGDLGPQRTPRLIDEDLVPPAARPAPDGPPAGPRGRPGWLVPVLAAAVVVLLVVVGVAVLRPRGAATPAAPTPSRTVSTPKDTSALGDAVYTAPTVTARASAGAVGFTWTYDGPEKGDTFRVFVGPTKDAAQQAAPQTVTTPALTQRVAAGTTRCAQVQVVRGGVVSPPSDTTCERAL</sequence>
<evidence type="ECO:0000256" key="2">
    <source>
        <dbReference type="ARBA" id="ARBA00022527"/>
    </source>
</evidence>
<dbReference type="SUPFAM" id="SSF56112">
    <property type="entry name" value="Protein kinase-like (PK-like)"/>
    <property type="match status" value="1"/>
</dbReference>